<evidence type="ECO:0000313" key="2">
    <source>
        <dbReference type="Proteomes" id="UP000672039"/>
    </source>
</evidence>
<sequence length="97" mass="11415">MSKAKLILQRKARYDDGAIREMVIWELPKPVLGSEHSYKYRFFYGKNSQRIVGYDNERPKGDHKHIGGIEYPYSFTGIRQLVSDFYADIQEVRQDAK</sequence>
<accession>A0ABX7WQE4</accession>
<keyword evidence="2" id="KW-1185">Reference proteome</keyword>
<reference evidence="1 2" key="1">
    <citation type="submission" date="2021-04" db="EMBL/GenBank/DDBJ databases">
        <title>Genomics, taxonomy and metabolism of representatives of sulfur bacteria of the genus Thiothrix: Thiothrix fructosivorans QT, Thiothrix unzii A1T and three new species, Thiothrix subterranea sp. nov., Thiothrix litoralis sp. nov. and 'Candidatus Thiothrix anitrata' sp. nov.</title>
        <authorList>
            <person name="Ravin N.V."/>
            <person name="Smolyakov D."/>
            <person name="Rudenko T.S."/>
            <person name="Mardanov A.V."/>
            <person name="Beletsky A.V."/>
            <person name="Markov N.D."/>
            <person name="Fomenkov A.I."/>
            <person name="Roberts R.J."/>
            <person name="Karnachuk O.V."/>
            <person name="Novikov A."/>
            <person name="Grabovich M.Y."/>
        </authorList>
    </citation>
    <scope>NUCLEOTIDE SEQUENCE [LARGE SCALE GENOMIC DNA]</scope>
    <source>
        <strain evidence="1 2">AS</strain>
    </source>
</reference>
<protein>
    <submittedName>
        <fullName evidence="1">Uncharacterized protein</fullName>
    </submittedName>
</protein>
<organism evidence="1 2">
    <name type="scientific">Thiothrix litoralis</name>
    <dbReference type="NCBI Taxonomy" id="2891210"/>
    <lineage>
        <taxon>Bacteria</taxon>
        <taxon>Pseudomonadati</taxon>
        <taxon>Pseudomonadota</taxon>
        <taxon>Gammaproteobacteria</taxon>
        <taxon>Thiotrichales</taxon>
        <taxon>Thiotrichaceae</taxon>
        <taxon>Thiothrix</taxon>
    </lineage>
</organism>
<dbReference type="RefSeq" id="WP_210222444.1">
    <property type="nucleotide sequence ID" value="NZ_CP072801.1"/>
</dbReference>
<dbReference type="InterPro" id="IPR045397">
    <property type="entry name" value="TumE-like"/>
</dbReference>
<gene>
    <name evidence="1" type="ORF">J9253_19170</name>
</gene>
<proteinExistence type="predicted"/>
<dbReference type="EMBL" id="CP072801">
    <property type="protein sequence ID" value="QTR46076.1"/>
    <property type="molecule type" value="Genomic_DNA"/>
</dbReference>
<dbReference type="Pfam" id="PF20126">
    <property type="entry name" value="TumE"/>
    <property type="match status" value="1"/>
</dbReference>
<name>A0ABX7WQE4_9GAMM</name>
<dbReference type="Proteomes" id="UP000672039">
    <property type="component" value="Chromosome"/>
</dbReference>
<evidence type="ECO:0000313" key="1">
    <source>
        <dbReference type="EMBL" id="QTR46076.1"/>
    </source>
</evidence>